<keyword evidence="1" id="KW-1185">Reference proteome</keyword>
<reference evidence="2" key="1">
    <citation type="submission" date="2022-11" db="UniProtKB">
        <authorList>
            <consortium name="WormBaseParasite"/>
        </authorList>
    </citation>
    <scope>IDENTIFICATION</scope>
</reference>
<proteinExistence type="predicted"/>
<organism evidence="1 2">
    <name type="scientific">Romanomermis culicivorax</name>
    <name type="common">Nematode worm</name>
    <dbReference type="NCBI Taxonomy" id="13658"/>
    <lineage>
        <taxon>Eukaryota</taxon>
        <taxon>Metazoa</taxon>
        <taxon>Ecdysozoa</taxon>
        <taxon>Nematoda</taxon>
        <taxon>Enoplea</taxon>
        <taxon>Dorylaimia</taxon>
        <taxon>Mermithida</taxon>
        <taxon>Mermithoidea</taxon>
        <taxon>Mermithidae</taxon>
        <taxon>Romanomermis</taxon>
    </lineage>
</organism>
<accession>A0A915KTU9</accession>
<evidence type="ECO:0000313" key="2">
    <source>
        <dbReference type="WBParaSite" id="nRc.2.0.1.t41901-RA"/>
    </source>
</evidence>
<dbReference type="AlphaFoldDB" id="A0A915KTU9"/>
<evidence type="ECO:0000313" key="1">
    <source>
        <dbReference type="Proteomes" id="UP000887565"/>
    </source>
</evidence>
<name>A0A915KTU9_ROMCU</name>
<protein>
    <submittedName>
        <fullName evidence="2">Uncharacterized protein</fullName>
    </submittedName>
</protein>
<dbReference type="Proteomes" id="UP000887565">
    <property type="component" value="Unplaced"/>
</dbReference>
<dbReference type="WBParaSite" id="nRc.2.0.1.t41901-RA">
    <property type="protein sequence ID" value="nRc.2.0.1.t41901-RA"/>
    <property type="gene ID" value="nRc.2.0.1.g41901"/>
</dbReference>
<sequence length="143" mass="16581">MVREDPTAPKMSNQELIMQLHKLKGTVEAFFHIMVNAATEDNKRKWKVMDRSWIERFTQIYPEDSEGDPESILPANLVNVVTTRSMAKEVEKANQAQVQPDSNQGQKFYYWKEQIFEKNRKWEKAHTAANKLQGLSGRTPKAT</sequence>